<feature type="region of interest" description="Disordered" evidence="1">
    <location>
        <begin position="1"/>
        <end position="33"/>
    </location>
</feature>
<organism evidence="2 3">
    <name type="scientific">Gossypium barbadense</name>
    <name type="common">Sea Island cotton</name>
    <name type="synonym">Hibiscus barbadensis</name>
    <dbReference type="NCBI Taxonomy" id="3634"/>
    <lineage>
        <taxon>Eukaryota</taxon>
        <taxon>Viridiplantae</taxon>
        <taxon>Streptophyta</taxon>
        <taxon>Embryophyta</taxon>
        <taxon>Tracheophyta</taxon>
        <taxon>Spermatophyta</taxon>
        <taxon>Magnoliopsida</taxon>
        <taxon>eudicotyledons</taxon>
        <taxon>Gunneridae</taxon>
        <taxon>Pentapetalae</taxon>
        <taxon>rosids</taxon>
        <taxon>malvids</taxon>
        <taxon>Malvales</taxon>
        <taxon>Malvaceae</taxon>
        <taxon>Malvoideae</taxon>
        <taxon>Gossypium</taxon>
    </lineage>
</organism>
<dbReference type="Proteomes" id="UP000239757">
    <property type="component" value="Unassembled WGS sequence"/>
</dbReference>
<evidence type="ECO:0000313" key="3">
    <source>
        <dbReference type="Proteomes" id="UP000239757"/>
    </source>
</evidence>
<name>A0A2P5VT63_GOSBA</name>
<evidence type="ECO:0000256" key="1">
    <source>
        <dbReference type="SAM" id="MobiDB-lite"/>
    </source>
</evidence>
<reference evidence="2 3" key="1">
    <citation type="submission" date="2015-01" db="EMBL/GenBank/DDBJ databases">
        <title>Genome of allotetraploid Gossypium barbadense reveals genomic plasticity and fiber elongation in cotton evolution.</title>
        <authorList>
            <person name="Chen X."/>
            <person name="Liu X."/>
            <person name="Zhao B."/>
            <person name="Zheng H."/>
            <person name="Hu Y."/>
            <person name="Lu G."/>
            <person name="Yang C."/>
            <person name="Chen J."/>
            <person name="Shan C."/>
            <person name="Zhang L."/>
            <person name="Zhou Y."/>
            <person name="Wang L."/>
            <person name="Guo W."/>
            <person name="Bai Y."/>
            <person name="Ruan J."/>
            <person name="Shangguan X."/>
            <person name="Mao Y."/>
            <person name="Jiang J."/>
            <person name="Zhu Y."/>
            <person name="Lei J."/>
            <person name="Kang H."/>
            <person name="Chen S."/>
            <person name="He X."/>
            <person name="Wang R."/>
            <person name="Wang Y."/>
            <person name="Chen J."/>
            <person name="Wang L."/>
            <person name="Yu S."/>
            <person name="Wang B."/>
            <person name="Wei J."/>
            <person name="Song S."/>
            <person name="Lu X."/>
            <person name="Gao Z."/>
            <person name="Gu W."/>
            <person name="Deng X."/>
            <person name="Ma D."/>
            <person name="Wang S."/>
            <person name="Liang W."/>
            <person name="Fang L."/>
            <person name="Cai C."/>
            <person name="Zhu X."/>
            <person name="Zhou B."/>
            <person name="Zhang Y."/>
            <person name="Chen Z."/>
            <person name="Xu S."/>
            <person name="Zhu R."/>
            <person name="Wang S."/>
            <person name="Zhang T."/>
            <person name="Zhao G."/>
        </authorList>
    </citation>
    <scope>NUCLEOTIDE SEQUENCE [LARGE SCALE GENOMIC DNA]</scope>
    <source>
        <strain evidence="3">cv. Xinhai21</strain>
        <tissue evidence="2">Leaf</tissue>
    </source>
</reference>
<dbReference type="EMBL" id="KZ671016">
    <property type="protein sequence ID" value="PPR82037.1"/>
    <property type="molecule type" value="Genomic_DNA"/>
</dbReference>
<gene>
    <name evidence="2" type="ORF">GOBAR_AA38677</name>
</gene>
<accession>A0A2P5VT63</accession>
<sequence length="86" mass="9421">MASAPDHPIPNSPGLKWPPGALPNPKKPRKNTTWSVEKKLRMTSKHFKVHKFKGPQGIATNSPCFATHLQQGDPCLTALQGTKSRP</sequence>
<dbReference type="AlphaFoldDB" id="A0A2P5VT63"/>
<evidence type="ECO:0000313" key="2">
    <source>
        <dbReference type="EMBL" id="PPR82037.1"/>
    </source>
</evidence>
<protein>
    <submittedName>
        <fullName evidence="2">Uncharacterized protein</fullName>
    </submittedName>
</protein>
<proteinExistence type="predicted"/>